<organism evidence="1 2">
    <name type="scientific">Nonomuraea guangzhouensis</name>
    <dbReference type="NCBI Taxonomy" id="1291555"/>
    <lineage>
        <taxon>Bacteria</taxon>
        <taxon>Bacillati</taxon>
        <taxon>Actinomycetota</taxon>
        <taxon>Actinomycetes</taxon>
        <taxon>Streptosporangiales</taxon>
        <taxon>Streptosporangiaceae</taxon>
        <taxon>Nonomuraea</taxon>
    </lineage>
</organism>
<dbReference type="RefSeq" id="WP_219533101.1">
    <property type="nucleotide sequence ID" value="NZ_JAHKRM010000016.1"/>
</dbReference>
<evidence type="ECO:0008006" key="3">
    <source>
        <dbReference type="Google" id="ProtNLM"/>
    </source>
</evidence>
<accession>A0ABW4G9R7</accession>
<comment type="caution">
    <text evidence="1">The sequence shown here is derived from an EMBL/GenBank/DDBJ whole genome shotgun (WGS) entry which is preliminary data.</text>
</comment>
<reference evidence="2" key="1">
    <citation type="journal article" date="2019" name="Int. J. Syst. Evol. Microbiol.">
        <title>The Global Catalogue of Microorganisms (GCM) 10K type strain sequencing project: providing services to taxonomists for standard genome sequencing and annotation.</title>
        <authorList>
            <consortium name="The Broad Institute Genomics Platform"/>
            <consortium name="The Broad Institute Genome Sequencing Center for Infectious Disease"/>
            <person name="Wu L."/>
            <person name="Ma J."/>
        </authorList>
    </citation>
    <scope>NUCLEOTIDE SEQUENCE [LARGE SCALE GENOMIC DNA]</scope>
    <source>
        <strain evidence="2">CGMCC 1.15399</strain>
    </source>
</reference>
<name>A0ABW4G9R7_9ACTN</name>
<sequence>MSPERVAPKTQLSVPSLYDTSRGWESDLPGDQLTLPHSGAVAIFLQGGKNDGTFTVLDVTSGQSLWKSEVKGPGLMSALSVTVQGKDYLVASASGFQGADVVSKGRQVTTIDIFPARAAGDGVKPAHHLELDGEGAVANGGGGLLVYLDNDVVVTVDPATGATKTYDLRKMKPPASECKLCFASTKAVAVTPRGPLLATNTQPRRHYWVPGAWSGGTLTTKSDHKIFITRVKDSLVAQWSDEGAPNDTWAVLDPATGKVRAKVDCAPYQRVTADDSKGASLSADGRYLVRSHTAFDLDKGTGHCFEETDHDKPVHLTGVTDDGVAFGIGASTAEQADPRVTIDLATGQVQLGDYVVAPFGDYSGYGLFWDDSTDTMVAYPHAK</sequence>
<evidence type="ECO:0000313" key="2">
    <source>
        <dbReference type="Proteomes" id="UP001597097"/>
    </source>
</evidence>
<keyword evidence="2" id="KW-1185">Reference proteome</keyword>
<evidence type="ECO:0000313" key="1">
    <source>
        <dbReference type="EMBL" id="MFD1539235.1"/>
    </source>
</evidence>
<protein>
    <recommendedName>
        <fullName evidence="3">PQQ-binding-like beta-propeller repeat protein</fullName>
    </recommendedName>
</protein>
<dbReference type="EMBL" id="JBHUCM010000016">
    <property type="protein sequence ID" value="MFD1539235.1"/>
    <property type="molecule type" value="Genomic_DNA"/>
</dbReference>
<gene>
    <name evidence="1" type="ORF">ACFSJ0_19415</name>
</gene>
<dbReference type="Proteomes" id="UP001597097">
    <property type="component" value="Unassembled WGS sequence"/>
</dbReference>
<proteinExistence type="predicted"/>